<dbReference type="GO" id="GO:0005794">
    <property type="term" value="C:Golgi apparatus"/>
    <property type="evidence" value="ECO:0000318"/>
    <property type="project" value="GO_Central"/>
</dbReference>
<dbReference type="STRING" id="13333.U5DE34"/>
<dbReference type="eggNOG" id="KOG3142">
    <property type="taxonomic scope" value="Eukaryota"/>
</dbReference>
<dbReference type="GO" id="GO:0016020">
    <property type="term" value="C:membrane"/>
    <property type="evidence" value="ECO:0007669"/>
    <property type="project" value="UniProtKB-SubCell"/>
</dbReference>
<keyword evidence="4 7" id="KW-0812">Transmembrane</keyword>
<dbReference type="GO" id="GO:0016192">
    <property type="term" value="P:vesicle-mediated transport"/>
    <property type="evidence" value="ECO:0000318"/>
    <property type="project" value="GO_Central"/>
</dbReference>
<keyword evidence="9" id="KW-1185">Reference proteome</keyword>
<protein>
    <recommendedName>
        <fullName evidence="7">PRA1 family protein</fullName>
    </recommendedName>
</protein>
<dbReference type="InterPro" id="IPR004895">
    <property type="entry name" value="Prenylated_rab_accept_PRA1"/>
</dbReference>
<dbReference type="Gramene" id="ERN19682">
    <property type="protein sequence ID" value="ERN19682"/>
    <property type="gene ID" value="AMTR_s00062p00184220"/>
</dbReference>
<evidence type="ECO:0000256" key="7">
    <source>
        <dbReference type="RuleBase" id="RU363107"/>
    </source>
</evidence>
<accession>U5DE34</accession>
<dbReference type="PANTHER" id="PTHR19317:SF0">
    <property type="entry name" value="PRENYLATED RAB ACCEPTOR PROTEIN 1"/>
    <property type="match status" value="1"/>
</dbReference>
<dbReference type="GO" id="GO:0005783">
    <property type="term" value="C:endoplasmic reticulum"/>
    <property type="evidence" value="ECO:0000318"/>
    <property type="project" value="GO_Central"/>
</dbReference>
<sequence length="102" mass="11419">MATQSPLLVSQATTIAATSAARAFFARISDEAPASPTQRRPWMELLDRNQLSKPDNLSEATARIWKNWTYFRINYIILLCGALAISLVSHPFSLFMLVCFLA</sequence>
<comment type="similarity">
    <text evidence="3 7">Belongs to the PRA1 family.</text>
</comment>
<proteinExistence type="inferred from homology"/>
<dbReference type="PANTHER" id="PTHR19317">
    <property type="entry name" value="PRENYLATED RAB ACCEPTOR 1-RELATED"/>
    <property type="match status" value="1"/>
</dbReference>
<evidence type="ECO:0000313" key="9">
    <source>
        <dbReference type="Proteomes" id="UP000017836"/>
    </source>
</evidence>
<reference evidence="9" key="1">
    <citation type="journal article" date="2013" name="Science">
        <title>The Amborella genome and the evolution of flowering plants.</title>
        <authorList>
            <consortium name="Amborella Genome Project"/>
        </authorList>
    </citation>
    <scope>NUCLEOTIDE SEQUENCE [LARGE SCALE GENOMIC DNA]</scope>
</reference>
<organism evidence="8 9">
    <name type="scientific">Amborella trichopoda</name>
    <dbReference type="NCBI Taxonomy" id="13333"/>
    <lineage>
        <taxon>Eukaryota</taxon>
        <taxon>Viridiplantae</taxon>
        <taxon>Streptophyta</taxon>
        <taxon>Embryophyta</taxon>
        <taxon>Tracheophyta</taxon>
        <taxon>Spermatophyta</taxon>
        <taxon>Magnoliopsida</taxon>
        <taxon>Amborellales</taxon>
        <taxon>Amborellaceae</taxon>
        <taxon>Amborella</taxon>
    </lineage>
</organism>
<evidence type="ECO:0000256" key="3">
    <source>
        <dbReference type="ARBA" id="ARBA00006483"/>
    </source>
</evidence>
<evidence type="ECO:0000256" key="5">
    <source>
        <dbReference type="ARBA" id="ARBA00022989"/>
    </source>
</evidence>
<evidence type="ECO:0000313" key="8">
    <source>
        <dbReference type="EMBL" id="ERN19682.1"/>
    </source>
</evidence>
<dbReference type="AlphaFoldDB" id="U5DE34"/>
<comment type="function">
    <text evidence="1 7">May be involved in both secretory and endocytic intracellular trafficking in the endosomal/prevacuolar compartments.</text>
</comment>
<comment type="caution">
    <text evidence="7">Lacks conserved residue(s) required for the propagation of feature annotation.</text>
</comment>
<dbReference type="EMBL" id="KI392068">
    <property type="protein sequence ID" value="ERN19682.1"/>
    <property type="molecule type" value="Genomic_DNA"/>
</dbReference>
<evidence type="ECO:0000256" key="6">
    <source>
        <dbReference type="ARBA" id="ARBA00023136"/>
    </source>
</evidence>
<gene>
    <name evidence="8" type="ORF">AMTR_s00062p00184220</name>
</gene>
<dbReference type="Proteomes" id="UP000017836">
    <property type="component" value="Unassembled WGS sequence"/>
</dbReference>
<evidence type="ECO:0000256" key="4">
    <source>
        <dbReference type="ARBA" id="ARBA00022692"/>
    </source>
</evidence>
<evidence type="ECO:0000256" key="1">
    <source>
        <dbReference type="ARBA" id="ARBA00002501"/>
    </source>
</evidence>
<dbReference type="OMA" id="YAYFKVN"/>
<dbReference type="Pfam" id="PF03208">
    <property type="entry name" value="PRA1"/>
    <property type="match status" value="1"/>
</dbReference>
<dbReference type="HOGENOM" id="CLU_2281233_0_0_1"/>
<keyword evidence="6 7" id="KW-0472">Membrane</keyword>
<feature type="transmembrane region" description="Helical" evidence="7">
    <location>
        <begin position="75"/>
        <end position="101"/>
    </location>
</feature>
<name>U5DE34_AMBTC</name>
<keyword evidence="7" id="KW-0813">Transport</keyword>
<keyword evidence="5 7" id="KW-1133">Transmembrane helix</keyword>
<evidence type="ECO:0000256" key="2">
    <source>
        <dbReference type="ARBA" id="ARBA00004141"/>
    </source>
</evidence>
<comment type="subcellular location">
    <subcellularLocation>
        <location evidence="2 7">Membrane</location>
        <topology evidence="2 7">Multi-pass membrane protein</topology>
    </subcellularLocation>
</comment>